<gene>
    <name evidence="1" type="ORF">BEMITA_LOCUS11177</name>
</gene>
<organism evidence="1 2">
    <name type="scientific">Bemisia tabaci</name>
    <name type="common">Sweetpotato whitefly</name>
    <name type="synonym">Aleurodes tabaci</name>
    <dbReference type="NCBI Taxonomy" id="7038"/>
    <lineage>
        <taxon>Eukaryota</taxon>
        <taxon>Metazoa</taxon>
        <taxon>Ecdysozoa</taxon>
        <taxon>Arthropoda</taxon>
        <taxon>Hexapoda</taxon>
        <taxon>Insecta</taxon>
        <taxon>Pterygota</taxon>
        <taxon>Neoptera</taxon>
        <taxon>Paraneoptera</taxon>
        <taxon>Hemiptera</taxon>
        <taxon>Sternorrhyncha</taxon>
        <taxon>Aleyrodoidea</taxon>
        <taxon>Aleyrodidae</taxon>
        <taxon>Aleyrodinae</taxon>
        <taxon>Bemisia</taxon>
    </lineage>
</organism>
<evidence type="ECO:0000313" key="2">
    <source>
        <dbReference type="Proteomes" id="UP001152759"/>
    </source>
</evidence>
<dbReference type="EMBL" id="OU963868">
    <property type="protein sequence ID" value="CAH0392695.1"/>
    <property type="molecule type" value="Genomic_DNA"/>
</dbReference>
<keyword evidence="2" id="KW-1185">Reference proteome</keyword>
<dbReference type="Proteomes" id="UP001152759">
    <property type="component" value="Chromosome 7"/>
</dbReference>
<name>A0A9P0AJL1_BEMTA</name>
<protein>
    <submittedName>
        <fullName evidence="1">Uncharacterized protein</fullName>
    </submittedName>
</protein>
<proteinExistence type="predicted"/>
<evidence type="ECO:0000313" key="1">
    <source>
        <dbReference type="EMBL" id="CAH0392695.1"/>
    </source>
</evidence>
<accession>A0A9P0AJL1</accession>
<reference evidence="1" key="1">
    <citation type="submission" date="2021-12" db="EMBL/GenBank/DDBJ databases">
        <authorList>
            <person name="King R."/>
        </authorList>
    </citation>
    <scope>NUCLEOTIDE SEQUENCE</scope>
</reference>
<sequence>MKDDGSSVAVYNVLFHMMSSYFFKEIQVFGCKNKTHEVFRKRSAGRIKTHSSYTDLRAWSLECDQNRQYFMEIMSNAGLPTRLSSSSIDNQNKNNTTTLQGCETECTENMNETHKNKTCTVQMRPPRSETCCEQNFEHDIVEGEDNVLKTANNLLLEYLNTTGRSSLNFDRSEKHYGHEGRKRKASFQRCLKVIDNLSRQNECLRRISQLQGTCSNKHVKAKLDFLRKRLNWMMEKNKDFDAECQLFSDDPDCRLRSCMRDLRRENCLLLDYIDFSDRLSEKLAQIQKRYLSLSRNQNLLLNCVNKIERT</sequence>
<dbReference type="AlphaFoldDB" id="A0A9P0AJL1"/>